<reference evidence="16" key="1">
    <citation type="submission" date="2020-10" db="EMBL/GenBank/DDBJ databases">
        <authorList>
            <person name="Gilroy R."/>
        </authorList>
    </citation>
    <scope>NUCLEOTIDE SEQUENCE</scope>
    <source>
        <strain evidence="16">B1-20833</strain>
    </source>
</reference>
<dbReference type="GO" id="GO:0044718">
    <property type="term" value="P:siderophore transmembrane transport"/>
    <property type="evidence" value="ECO:0007669"/>
    <property type="project" value="TreeGrafter"/>
</dbReference>
<evidence type="ECO:0000256" key="11">
    <source>
        <dbReference type="RuleBase" id="RU003357"/>
    </source>
</evidence>
<evidence type="ECO:0000256" key="6">
    <source>
        <dbReference type="ARBA" id="ARBA00023077"/>
    </source>
</evidence>
<dbReference type="SUPFAM" id="SSF49464">
    <property type="entry name" value="Carboxypeptidase regulatory domain-like"/>
    <property type="match status" value="1"/>
</dbReference>
<evidence type="ECO:0000256" key="8">
    <source>
        <dbReference type="ARBA" id="ARBA00023170"/>
    </source>
</evidence>
<dbReference type="AlphaFoldDB" id="A0A9D9ES96"/>
<dbReference type="InterPro" id="IPR037066">
    <property type="entry name" value="Plug_dom_sf"/>
</dbReference>
<evidence type="ECO:0000259" key="14">
    <source>
        <dbReference type="Pfam" id="PF00593"/>
    </source>
</evidence>
<sequence length="816" mass="91902">MKQRIVAKAVLILVNIAFIIFPEAAGTPYHTDKATGWIPVGQGVSEDSRSVRVTGTVSDASNGKPLEFAYVEVRTEEEKLVTAAGTGEKGEYELEIPAPGTFTLRVNYMGYDVLEYKGVRTERGKSYRYDFRLDPASESLDGAIVRERSESQQIARLPYNISTMETARLKNSTLDLSQVIGKMSGVRIRETGGLGSEVNVTLNGFSGKHVKIFIDGVPMEGMNSAFGLNNIPAGMAKRIEVYKGVVPVELGGDALGGAINIITDESRRTRVTASYSYGSFNTHKSNIYAEHTSKKGFYVSFNAYQNYSDNNYKVDVRILDLHTQVYNEGTQRVRRFHGQYHNEAAVFKIGFVDKPFADRLTVGFIGGYEYQQVQNASSMDFVFGQRYNTAGTLTPTLAYRKHFKVMEGMDISLNGNYNFGKSFSADTASRTYNWLGDHIDKMQKGELDYMKYHYRDRNGAANLRLTLHPAKNHTLSLSSTFTSFSRKGHDEADPQESDNYPRNSMKNVSGLGYSYDMKGKFNASAFVKNYLNYLEAYIDPEGGTDYRHYRSTLSYWGAGIAATWFISGNLQLKASYEHSYRLPSSKELFGSGDGIEVGTPTLKPEASDNCNLGFSADILDTRDHTLNASITLQYRNIKDYIRRTTSQTNGTATSTNEGKVRSMGADAEIRYSFRDIFYIGGNFSYFDMRNMARFKPGTTVESTIYKDRVPNQPYMYGNADAGVNIRNLFIRGSLLNIHYMLNYIHRFYFDWPSYNGRSIPSQLTHDILVSYNFGDRHDFTIALEARNILDERLFDNFNLQKPGRSFAVKLTYSFSK</sequence>
<keyword evidence="6 11" id="KW-0798">TonB box</keyword>
<keyword evidence="3 10" id="KW-1134">Transmembrane beta strand</keyword>
<feature type="domain" description="TonB-dependent receptor-like beta-barrel" evidence="14">
    <location>
        <begin position="366"/>
        <end position="788"/>
    </location>
</feature>
<keyword evidence="4 10" id="KW-0812">Transmembrane</keyword>
<evidence type="ECO:0000256" key="1">
    <source>
        <dbReference type="ARBA" id="ARBA00004571"/>
    </source>
</evidence>
<keyword evidence="9 10" id="KW-0998">Cell outer membrane</keyword>
<keyword evidence="2 10" id="KW-0813">Transport</keyword>
<feature type="region of interest" description="Disordered" evidence="12">
    <location>
        <begin position="484"/>
        <end position="503"/>
    </location>
</feature>
<gene>
    <name evidence="16" type="ORF">IAC06_07285</name>
</gene>
<evidence type="ECO:0000256" key="7">
    <source>
        <dbReference type="ARBA" id="ARBA00023136"/>
    </source>
</evidence>
<dbReference type="PROSITE" id="PS52016">
    <property type="entry name" value="TONB_DEPENDENT_REC_3"/>
    <property type="match status" value="1"/>
</dbReference>
<evidence type="ECO:0000256" key="10">
    <source>
        <dbReference type="PROSITE-ProRule" id="PRU01360"/>
    </source>
</evidence>
<dbReference type="Proteomes" id="UP000823661">
    <property type="component" value="Unassembled WGS sequence"/>
</dbReference>
<keyword evidence="8 16" id="KW-0675">Receptor</keyword>
<reference evidence="16" key="2">
    <citation type="journal article" date="2021" name="PeerJ">
        <title>Extensive microbial diversity within the chicken gut microbiome revealed by metagenomics and culture.</title>
        <authorList>
            <person name="Gilroy R."/>
            <person name="Ravi A."/>
            <person name="Getino M."/>
            <person name="Pursley I."/>
            <person name="Horton D.L."/>
            <person name="Alikhan N.F."/>
            <person name="Baker D."/>
            <person name="Gharbi K."/>
            <person name="Hall N."/>
            <person name="Watson M."/>
            <person name="Adriaenssens E.M."/>
            <person name="Foster-Nyarko E."/>
            <person name="Jarju S."/>
            <person name="Secka A."/>
            <person name="Antonio M."/>
            <person name="Oren A."/>
            <person name="Chaudhuri R.R."/>
            <person name="La Ragione R."/>
            <person name="Hildebrand F."/>
            <person name="Pallen M.J."/>
        </authorList>
    </citation>
    <scope>NUCLEOTIDE SEQUENCE</scope>
    <source>
        <strain evidence="16">B1-20833</strain>
    </source>
</reference>
<feature type="chain" id="PRO_5038404960" evidence="13">
    <location>
        <begin position="25"/>
        <end position="816"/>
    </location>
</feature>
<evidence type="ECO:0000256" key="5">
    <source>
        <dbReference type="ARBA" id="ARBA00022729"/>
    </source>
</evidence>
<dbReference type="PANTHER" id="PTHR30069">
    <property type="entry name" value="TONB-DEPENDENT OUTER MEMBRANE RECEPTOR"/>
    <property type="match status" value="1"/>
</dbReference>
<dbReference type="InterPro" id="IPR036942">
    <property type="entry name" value="Beta-barrel_TonB_sf"/>
</dbReference>
<evidence type="ECO:0000313" key="16">
    <source>
        <dbReference type="EMBL" id="MBO8452668.1"/>
    </source>
</evidence>
<dbReference type="PANTHER" id="PTHR30069:SF29">
    <property type="entry name" value="HEMOGLOBIN AND HEMOGLOBIN-HAPTOGLOBIN-BINDING PROTEIN 1-RELATED"/>
    <property type="match status" value="1"/>
</dbReference>
<dbReference type="Gene3D" id="2.60.40.1120">
    <property type="entry name" value="Carboxypeptidase-like, regulatory domain"/>
    <property type="match status" value="1"/>
</dbReference>
<comment type="caution">
    <text evidence="16">The sequence shown here is derived from an EMBL/GenBank/DDBJ whole genome shotgun (WGS) entry which is preliminary data.</text>
</comment>
<dbReference type="Pfam" id="PF13620">
    <property type="entry name" value="CarboxypepD_reg"/>
    <property type="match status" value="1"/>
</dbReference>
<dbReference type="GO" id="GO:0015344">
    <property type="term" value="F:siderophore uptake transmembrane transporter activity"/>
    <property type="evidence" value="ECO:0007669"/>
    <property type="project" value="TreeGrafter"/>
</dbReference>
<evidence type="ECO:0000256" key="2">
    <source>
        <dbReference type="ARBA" id="ARBA00022448"/>
    </source>
</evidence>
<feature type="domain" description="TonB-dependent receptor plug" evidence="15">
    <location>
        <begin position="156"/>
        <end position="258"/>
    </location>
</feature>
<feature type="signal peptide" evidence="13">
    <location>
        <begin position="1"/>
        <end position="24"/>
    </location>
</feature>
<dbReference type="InterPro" id="IPR039426">
    <property type="entry name" value="TonB-dep_rcpt-like"/>
</dbReference>
<name>A0A9D9ES96_9BACT</name>
<evidence type="ECO:0000256" key="13">
    <source>
        <dbReference type="SAM" id="SignalP"/>
    </source>
</evidence>
<dbReference type="Gene3D" id="2.170.130.10">
    <property type="entry name" value="TonB-dependent receptor, plug domain"/>
    <property type="match status" value="1"/>
</dbReference>
<dbReference type="Pfam" id="PF00593">
    <property type="entry name" value="TonB_dep_Rec_b-barrel"/>
    <property type="match status" value="1"/>
</dbReference>
<dbReference type="SUPFAM" id="SSF56935">
    <property type="entry name" value="Porins"/>
    <property type="match status" value="1"/>
</dbReference>
<dbReference type="InterPro" id="IPR000531">
    <property type="entry name" value="Beta-barrel_TonB"/>
</dbReference>
<dbReference type="InterPro" id="IPR008969">
    <property type="entry name" value="CarboxyPept-like_regulatory"/>
</dbReference>
<evidence type="ECO:0000256" key="9">
    <source>
        <dbReference type="ARBA" id="ARBA00023237"/>
    </source>
</evidence>
<proteinExistence type="inferred from homology"/>
<dbReference type="EMBL" id="JADIMI010000069">
    <property type="protein sequence ID" value="MBO8452668.1"/>
    <property type="molecule type" value="Genomic_DNA"/>
</dbReference>
<dbReference type="Gene3D" id="2.40.170.20">
    <property type="entry name" value="TonB-dependent receptor, beta-barrel domain"/>
    <property type="match status" value="1"/>
</dbReference>
<evidence type="ECO:0000256" key="4">
    <source>
        <dbReference type="ARBA" id="ARBA00022692"/>
    </source>
</evidence>
<evidence type="ECO:0000256" key="12">
    <source>
        <dbReference type="SAM" id="MobiDB-lite"/>
    </source>
</evidence>
<evidence type="ECO:0000256" key="3">
    <source>
        <dbReference type="ARBA" id="ARBA00022452"/>
    </source>
</evidence>
<comment type="subcellular location">
    <subcellularLocation>
        <location evidence="1 10">Cell outer membrane</location>
        <topology evidence="1 10">Multi-pass membrane protein</topology>
    </subcellularLocation>
</comment>
<accession>A0A9D9ES96</accession>
<keyword evidence="7 10" id="KW-0472">Membrane</keyword>
<organism evidence="16 17">
    <name type="scientific">Candidatus Cryptobacteroides intestinavium</name>
    <dbReference type="NCBI Taxonomy" id="2840766"/>
    <lineage>
        <taxon>Bacteria</taxon>
        <taxon>Pseudomonadati</taxon>
        <taxon>Bacteroidota</taxon>
        <taxon>Bacteroidia</taxon>
        <taxon>Bacteroidales</taxon>
        <taxon>Candidatus Cryptobacteroides</taxon>
    </lineage>
</organism>
<keyword evidence="5 13" id="KW-0732">Signal</keyword>
<dbReference type="Pfam" id="PF07715">
    <property type="entry name" value="Plug"/>
    <property type="match status" value="1"/>
</dbReference>
<dbReference type="GO" id="GO:0009279">
    <property type="term" value="C:cell outer membrane"/>
    <property type="evidence" value="ECO:0007669"/>
    <property type="project" value="UniProtKB-SubCell"/>
</dbReference>
<dbReference type="InterPro" id="IPR012910">
    <property type="entry name" value="Plug_dom"/>
</dbReference>
<comment type="similarity">
    <text evidence="10 11">Belongs to the TonB-dependent receptor family.</text>
</comment>
<protein>
    <submittedName>
        <fullName evidence="16">TonB-dependent receptor</fullName>
    </submittedName>
</protein>
<evidence type="ECO:0000259" key="15">
    <source>
        <dbReference type="Pfam" id="PF07715"/>
    </source>
</evidence>
<evidence type="ECO:0000313" key="17">
    <source>
        <dbReference type="Proteomes" id="UP000823661"/>
    </source>
</evidence>